<dbReference type="GO" id="GO:0045892">
    <property type="term" value="P:negative regulation of DNA-templated transcription"/>
    <property type="evidence" value="ECO:0007669"/>
    <property type="project" value="TreeGrafter"/>
</dbReference>
<gene>
    <name evidence="2" type="ORF">CRE_09923</name>
</gene>
<feature type="region of interest" description="Disordered" evidence="1">
    <location>
        <begin position="1"/>
        <end position="71"/>
    </location>
</feature>
<dbReference type="GO" id="GO:0005634">
    <property type="term" value="C:nucleus"/>
    <property type="evidence" value="ECO:0007669"/>
    <property type="project" value="TreeGrafter"/>
</dbReference>
<feature type="compositionally biased region" description="Basic and acidic residues" evidence="1">
    <location>
        <begin position="51"/>
        <end position="71"/>
    </location>
</feature>
<dbReference type="GO" id="GO:0043565">
    <property type="term" value="F:sequence-specific DNA binding"/>
    <property type="evidence" value="ECO:0007669"/>
    <property type="project" value="TreeGrafter"/>
</dbReference>
<dbReference type="eggNOG" id="ENOG502THCT">
    <property type="taxonomic scope" value="Eukaryota"/>
</dbReference>
<dbReference type="InterPro" id="IPR052887">
    <property type="entry name" value="FLYWCH-type_ZF"/>
</dbReference>
<sequence length="346" mass="40915">MSRRSARLHEQDAFARETERQRELDQDIARLSPFFQRMLPGPETSTPRSQRNRDRLMRAPRSEPSPIERERNQYIRHVFRTETLRRSPRRLMVPPVTPVRGRVSFINSMIQTLYPMDPPSPTESEENTPTQSRQNSPSPPRSPVPEPREIKLVPPPNSPESGIPKRWERLAEDNINMGFGFALSWINTIKFSRLEAEERIILPRIYRRVPRKSLMCLLAHMNVDETVFHHVEVKMKSEVGETKSLKWNKIQRKVFFQMNMRKTFAEFVKLPIPFHRLRLKVDKYAEVPINQGIVDKFEPVEYFRLDTKLPNLWILHQIVNHGPKVEEYKKPLPPNFEKAKKGREDF</sequence>
<dbReference type="PANTHER" id="PTHR37975:SF3">
    <property type="entry name" value="FLYWCH TRANSCRIPTION FACTOR 3"/>
    <property type="match status" value="1"/>
</dbReference>
<dbReference type="AlphaFoldDB" id="E3NSD9"/>
<feature type="compositionally biased region" description="Basic and acidic residues" evidence="1">
    <location>
        <begin position="7"/>
        <end position="28"/>
    </location>
</feature>
<dbReference type="GO" id="GO:0003700">
    <property type="term" value="F:DNA-binding transcription factor activity"/>
    <property type="evidence" value="ECO:0007669"/>
    <property type="project" value="TreeGrafter"/>
</dbReference>
<dbReference type="OrthoDB" id="5867851at2759"/>
<dbReference type="EMBL" id="DS269939">
    <property type="protein sequence ID" value="EFO90074.1"/>
    <property type="molecule type" value="Genomic_DNA"/>
</dbReference>
<feature type="compositionally biased region" description="Low complexity" evidence="1">
    <location>
        <begin position="127"/>
        <end position="136"/>
    </location>
</feature>
<protein>
    <submittedName>
        <fullName evidence="2">Uncharacterized protein</fullName>
    </submittedName>
</protein>
<evidence type="ECO:0000313" key="3">
    <source>
        <dbReference type="Proteomes" id="UP000008281"/>
    </source>
</evidence>
<keyword evidence="3" id="KW-1185">Reference proteome</keyword>
<dbReference type="InParanoid" id="E3NSD9"/>
<proteinExistence type="predicted"/>
<feature type="region of interest" description="Disordered" evidence="1">
    <location>
        <begin position="112"/>
        <end position="164"/>
    </location>
</feature>
<accession>E3NSD9</accession>
<organism evidence="3">
    <name type="scientific">Caenorhabditis remanei</name>
    <name type="common">Caenorhabditis vulgaris</name>
    <dbReference type="NCBI Taxonomy" id="31234"/>
    <lineage>
        <taxon>Eukaryota</taxon>
        <taxon>Metazoa</taxon>
        <taxon>Ecdysozoa</taxon>
        <taxon>Nematoda</taxon>
        <taxon>Chromadorea</taxon>
        <taxon>Rhabditida</taxon>
        <taxon>Rhabditina</taxon>
        <taxon>Rhabditomorpha</taxon>
        <taxon>Rhabditoidea</taxon>
        <taxon>Rhabditidae</taxon>
        <taxon>Peloderinae</taxon>
        <taxon>Caenorhabditis</taxon>
    </lineage>
</organism>
<name>E3NSD9_CAERE</name>
<evidence type="ECO:0000313" key="2">
    <source>
        <dbReference type="EMBL" id="EFO90074.1"/>
    </source>
</evidence>
<dbReference type="HOGENOM" id="CLU_079457_0_0_1"/>
<dbReference type="Proteomes" id="UP000008281">
    <property type="component" value="Unassembled WGS sequence"/>
</dbReference>
<reference evidence="2" key="1">
    <citation type="submission" date="2007-07" db="EMBL/GenBank/DDBJ databases">
        <title>PCAP assembly of the Caenorhabditis remanei genome.</title>
        <authorList>
            <consortium name="The Caenorhabditis remanei Sequencing Consortium"/>
            <person name="Wilson R.K."/>
        </authorList>
    </citation>
    <scope>NUCLEOTIDE SEQUENCE [LARGE SCALE GENOMIC DNA]</scope>
    <source>
        <strain evidence="2">PB4641</strain>
    </source>
</reference>
<dbReference type="PANTHER" id="PTHR37975">
    <property type="entry name" value="FLYWCH ZINC FINGER TRANSCRIPTION FACTOR HOMOLOG"/>
    <property type="match status" value="1"/>
</dbReference>
<evidence type="ECO:0000256" key="1">
    <source>
        <dbReference type="SAM" id="MobiDB-lite"/>
    </source>
</evidence>